<protein>
    <submittedName>
        <fullName evidence="3">Exocyst complex subunit 1</fullName>
    </submittedName>
</protein>
<proteinExistence type="predicted"/>
<dbReference type="GeneID" id="31364976"/>
<dbReference type="GO" id="GO:0005546">
    <property type="term" value="F:phosphatidylinositol-4,5-bisphosphate binding"/>
    <property type="evidence" value="ECO:0007669"/>
    <property type="project" value="TreeGrafter"/>
</dbReference>
<accession>D3BN90</accession>
<dbReference type="FunCoup" id="D3BN90">
    <property type="interactions" value="420"/>
</dbReference>
<organism evidence="3 4">
    <name type="scientific">Heterostelium pallidum (strain ATCC 26659 / Pp 5 / PN500)</name>
    <name type="common">Cellular slime mold</name>
    <name type="synonym">Polysphondylium pallidum</name>
    <dbReference type="NCBI Taxonomy" id="670386"/>
    <lineage>
        <taxon>Eukaryota</taxon>
        <taxon>Amoebozoa</taxon>
        <taxon>Evosea</taxon>
        <taxon>Eumycetozoa</taxon>
        <taxon>Dictyostelia</taxon>
        <taxon>Acytosteliales</taxon>
        <taxon>Acytosteliaceae</taxon>
        <taxon>Heterostelium</taxon>
    </lineage>
</organism>
<evidence type="ECO:0000313" key="3">
    <source>
        <dbReference type="EMBL" id="EFA76750.1"/>
    </source>
</evidence>
<dbReference type="EMBL" id="ADBJ01000044">
    <property type="protein sequence ID" value="EFA76750.1"/>
    <property type="molecule type" value="Genomic_DNA"/>
</dbReference>
<dbReference type="PANTHER" id="PTHR16092:SF14">
    <property type="entry name" value="EXOCYST COMPLEX COMPONENT 1 ISOFORM X1"/>
    <property type="match status" value="1"/>
</dbReference>
<dbReference type="Pfam" id="PF20654">
    <property type="entry name" value="Sec3_C-term"/>
    <property type="match status" value="1"/>
</dbReference>
<dbReference type="Proteomes" id="UP000001396">
    <property type="component" value="Unassembled WGS sequence"/>
</dbReference>
<dbReference type="InParanoid" id="D3BN90"/>
<keyword evidence="4" id="KW-1185">Reference proteome</keyword>
<dbReference type="STRING" id="670386.D3BN90"/>
<dbReference type="GO" id="GO:0006887">
    <property type="term" value="P:exocytosis"/>
    <property type="evidence" value="ECO:0007669"/>
    <property type="project" value="TreeGrafter"/>
</dbReference>
<dbReference type="GO" id="GO:0000145">
    <property type="term" value="C:exocyst"/>
    <property type="evidence" value="ECO:0007669"/>
    <property type="project" value="TreeGrafter"/>
</dbReference>
<evidence type="ECO:0000313" key="4">
    <source>
        <dbReference type="Proteomes" id="UP000001396"/>
    </source>
</evidence>
<dbReference type="InterPro" id="IPR048628">
    <property type="entry name" value="Sec3_C"/>
</dbReference>
<sequence length="438" mass="49721">MDIEKFHPLIPLYIKAYRSTYKHEIKPFFSTIQHSILKETKDQNDFFSSHVKKSVELASSNTTASSTPVKQTKKRTIDKAFRFGLSCVENAIMSEQQFLMEYFLFTDPPTAPKPSHSHSHSSGGGSSASSHGHQRSGSVSSKDKDGKLGVGAPTLGGVSLDGGLENPLDHILSEMFDCVAPELKEMVEKADQINPFYLLTMLIDTEQFISSHTTLGPTYSSFIIKTLSEVQKTMKSLFNKFIDLQSDSIKSAQPSLKKCGVLSHFKHFPIFVNSLEKYRSNVEMESVSSLINSSYYKIVVALNNWIDGLVEKQPPDDKYRFIALVENYYFITIKMAEIGIPCLKTYLDTATQRYQMVEKYKTENIEKGLIKALHNIYKHITKDSTLILVIWERLEEVFIEKYDHYQDLAHQCYQQSMPVSSDQIKGIFATVIKKNPNK</sequence>
<dbReference type="PANTHER" id="PTHR16092">
    <property type="entry name" value="SEC3/SYNTAXIN-RELATED"/>
    <property type="match status" value="1"/>
</dbReference>
<comment type="caution">
    <text evidence="3">The sequence shown here is derived from an EMBL/GenBank/DDBJ whole genome shotgun (WGS) entry which is preliminary data.</text>
</comment>
<gene>
    <name evidence="3" type="primary">exoc1</name>
    <name evidence="3" type="ORF">PPL_09501</name>
</gene>
<dbReference type="GO" id="GO:0005886">
    <property type="term" value="C:plasma membrane"/>
    <property type="evidence" value="ECO:0007669"/>
    <property type="project" value="TreeGrafter"/>
</dbReference>
<dbReference type="RefSeq" id="XP_020428882.1">
    <property type="nucleotide sequence ID" value="XM_020580295.1"/>
</dbReference>
<feature type="domain" description="Exocyst complex component Sec3 C-terminal" evidence="2">
    <location>
        <begin position="164"/>
        <end position="358"/>
    </location>
</feature>
<evidence type="ECO:0000256" key="1">
    <source>
        <dbReference type="SAM" id="MobiDB-lite"/>
    </source>
</evidence>
<feature type="region of interest" description="Disordered" evidence="1">
    <location>
        <begin position="110"/>
        <end position="148"/>
    </location>
</feature>
<feature type="compositionally biased region" description="Low complexity" evidence="1">
    <location>
        <begin position="127"/>
        <end position="140"/>
    </location>
</feature>
<name>D3BN90_HETP5</name>
<evidence type="ECO:0000259" key="2">
    <source>
        <dbReference type="Pfam" id="PF20654"/>
    </source>
</evidence>
<dbReference type="AlphaFoldDB" id="D3BN90"/>
<dbReference type="GO" id="GO:0006893">
    <property type="term" value="P:Golgi to plasma membrane transport"/>
    <property type="evidence" value="ECO:0007669"/>
    <property type="project" value="TreeGrafter"/>
</dbReference>
<reference evidence="3 4" key="1">
    <citation type="journal article" date="2011" name="Genome Res.">
        <title>Phylogeny-wide analysis of social amoeba genomes highlights ancient origins for complex intercellular communication.</title>
        <authorList>
            <person name="Heidel A.J."/>
            <person name="Lawal H.M."/>
            <person name="Felder M."/>
            <person name="Schilde C."/>
            <person name="Helps N.R."/>
            <person name="Tunggal B."/>
            <person name="Rivero F."/>
            <person name="John U."/>
            <person name="Schleicher M."/>
            <person name="Eichinger L."/>
            <person name="Platzer M."/>
            <person name="Noegel A.A."/>
            <person name="Schaap P."/>
            <person name="Gloeckner G."/>
        </authorList>
    </citation>
    <scope>NUCLEOTIDE SEQUENCE [LARGE SCALE GENOMIC DNA]</scope>
    <source>
        <strain evidence="4">ATCC 26659 / Pp 5 / PN500</strain>
    </source>
</reference>